<evidence type="ECO:0000313" key="2">
    <source>
        <dbReference type="Proteomes" id="UP000516028"/>
    </source>
</evidence>
<dbReference type="Proteomes" id="UP000516028">
    <property type="component" value="Chromosome"/>
</dbReference>
<keyword evidence="2" id="KW-1185">Reference proteome</keyword>
<name>A0A7H0GQS3_9BURK</name>
<sequence>MRRCGALQGRCTEQAITQDHEIERLRAELMRSRARVIVRDSLLAWEREERQRLQRTLNSWAIYGGATAARAAPVGRAHSHVDADEDPDVDPALLEHSLHAADLVICQTGCVSQDSFWRVEDHCKRTGKACVLVEQPDALRIVRVHPSGKTEQLAATSWDEKEPS</sequence>
<organism evidence="1 2">
    <name type="scientific">Diaphorobacter aerolatus</name>
    <dbReference type="NCBI Taxonomy" id="1288495"/>
    <lineage>
        <taxon>Bacteria</taxon>
        <taxon>Pseudomonadati</taxon>
        <taxon>Pseudomonadota</taxon>
        <taxon>Betaproteobacteria</taxon>
        <taxon>Burkholderiales</taxon>
        <taxon>Comamonadaceae</taxon>
        <taxon>Diaphorobacter</taxon>
    </lineage>
</organism>
<accession>A0A7H0GQS3</accession>
<gene>
    <name evidence="1" type="ORF">H9K75_21320</name>
</gene>
<evidence type="ECO:0000313" key="1">
    <source>
        <dbReference type="EMBL" id="QNP50639.1"/>
    </source>
</evidence>
<protein>
    <submittedName>
        <fullName evidence="1">DUF2325 domain-containing protein</fullName>
    </submittedName>
</protein>
<dbReference type="KEGG" id="daer:H9K75_21320"/>
<dbReference type="AlphaFoldDB" id="A0A7H0GQS3"/>
<reference evidence="1 2" key="1">
    <citation type="submission" date="2020-08" db="EMBL/GenBank/DDBJ databases">
        <title>Genome sequence of Diaphorobacter aerolatus KACC 16536T.</title>
        <authorList>
            <person name="Hyun D.-W."/>
            <person name="Bae J.-W."/>
        </authorList>
    </citation>
    <scope>NUCLEOTIDE SEQUENCE [LARGE SCALE GENOMIC DNA]</scope>
    <source>
        <strain evidence="1 2">KACC 16536</strain>
    </source>
</reference>
<dbReference type="EMBL" id="CP060783">
    <property type="protein sequence ID" value="QNP50639.1"/>
    <property type="molecule type" value="Genomic_DNA"/>
</dbReference>
<proteinExistence type="predicted"/>